<feature type="compositionally biased region" description="Polar residues" evidence="1">
    <location>
        <begin position="11"/>
        <end position="33"/>
    </location>
</feature>
<keyword evidence="3" id="KW-1185">Reference proteome</keyword>
<feature type="region of interest" description="Disordered" evidence="1">
    <location>
        <begin position="1"/>
        <end position="47"/>
    </location>
</feature>
<feature type="compositionally biased region" description="Low complexity" evidence="1">
    <location>
        <begin position="303"/>
        <end position="348"/>
    </location>
</feature>
<dbReference type="Proteomes" id="UP000626092">
    <property type="component" value="Unassembled WGS sequence"/>
</dbReference>
<feature type="region of interest" description="Disordered" evidence="1">
    <location>
        <begin position="303"/>
        <end position="368"/>
    </location>
</feature>
<dbReference type="InterPro" id="IPR006461">
    <property type="entry name" value="PLAC_motif_containing"/>
</dbReference>
<dbReference type="PANTHER" id="PTHR15907">
    <property type="entry name" value="DUF614 FAMILY PROTEIN-RELATED"/>
    <property type="match status" value="1"/>
</dbReference>
<dbReference type="NCBIfam" id="TIGR01571">
    <property type="entry name" value="A_thal_Cys_rich"/>
    <property type="match status" value="1"/>
</dbReference>
<organism evidence="2 3">
    <name type="scientific">Rhododendron simsii</name>
    <name type="common">Sims's rhododendron</name>
    <dbReference type="NCBI Taxonomy" id="118357"/>
    <lineage>
        <taxon>Eukaryota</taxon>
        <taxon>Viridiplantae</taxon>
        <taxon>Streptophyta</taxon>
        <taxon>Embryophyta</taxon>
        <taxon>Tracheophyta</taxon>
        <taxon>Spermatophyta</taxon>
        <taxon>Magnoliopsida</taxon>
        <taxon>eudicotyledons</taxon>
        <taxon>Gunneridae</taxon>
        <taxon>Pentapetalae</taxon>
        <taxon>asterids</taxon>
        <taxon>Ericales</taxon>
        <taxon>Ericaceae</taxon>
        <taxon>Ericoideae</taxon>
        <taxon>Rhodoreae</taxon>
        <taxon>Rhododendron</taxon>
    </lineage>
</organism>
<name>A0A834GEP1_RHOSS</name>
<dbReference type="EMBL" id="WJXA01000009">
    <property type="protein sequence ID" value="KAF7133024.1"/>
    <property type="molecule type" value="Genomic_DNA"/>
</dbReference>
<feature type="compositionally biased region" description="Acidic residues" evidence="1">
    <location>
        <begin position="1"/>
        <end position="10"/>
    </location>
</feature>
<accession>A0A834GEP1</accession>
<feature type="compositionally biased region" description="Low complexity" evidence="1">
    <location>
        <begin position="34"/>
        <end position="46"/>
    </location>
</feature>
<dbReference type="OrthoDB" id="1045822at2759"/>
<comment type="caution">
    <text evidence="2">The sequence shown here is derived from an EMBL/GenBank/DDBJ whole genome shotgun (WGS) entry which is preliminary data.</text>
</comment>
<protein>
    <submittedName>
        <fullName evidence="2">Uncharacterized protein</fullName>
    </submittedName>
</protein>
<evidence type="ECO:0000256" key="1">
    <source>
        <dbReference type="SAM" id="MobiDB-lite"/>
    </source>
</evidence>
<sequence>MLNDDDDDDCTPSTEHASASASALVATQSSVPGSSSTQQLLPSPSSMPIQFDVPMSIPMVSPSHNTFGSQARLMSPHMMFSNQFQRTPRGFNRGPRFPRRSCDICGKTNHITNFCYYRPSMFDQTSGSQWRGPFQSFGMSQFSMPLPSYGVPQYGMPQSGGIQFGVPQFSQFGMPQTSGIQYGGPQVSPFGGSQFGTGIPMHSSGYSRNTMGASRSQHTLAPGLLGSSPNSSAVFPAQAHFTGFPSDSDHTIASPGGLYPLLKSSKAAVSPGAAFVSIADNTMLWHRKLGHPYHVIMSANSPPSSAPLNSVVPTQSSPPLSSMSATSSSSSAPLTSVVPPQSSPQLSSRFVSAPTTNSSSIPTTFPSQSQTHKYTTMYSSYSSSTATDMDHQKHSADPPQLRSGNPPVQTPPPGTEAPWSTGLFSCFDDVPNCCITCWCPCITFGQIAEIADERAISKLGSKCSNIHTDRNFHGVCVLLLMLLSYEAEEAVQVERKPLCRLLCPLVLRVMCVVSRVSRAQKSWIRHERR</sequence>
<feature type="region of interest" description="Disordered" evidence="1">
    <location>
        <begin position="383"/>
        <end position="414"/>
    </location>
</feature>
<dbReference type="Pfam" id="PF04749">
    <property type="entry name" value="PLAC8"/>
    <property type="match status" value="1"/>
</dbReference>
<evidence type="ECO:0000313" key="3">
    <source>
        <dbReference type="Proteomes" id="UP000626092"/>
    </source>
</evidence>
<evidence type="ECO:0000313" key="2">
    <source>
        <dbReference type="EMBL" id="KAF7133024.1"/>
    </source>
</evidence>
<feature type="compositionally biased region" description="Polar residues" evidence="1">
    <location>
        <begin position="349"/>
        <end position="368"/>
    </location>
</feature>
<proteinExistence type="predicted"/>
<dbReference type="AlphaFoldDB" id="A0A834GEP1"/>
<reference evidence="2" key="1">
    <citation type="submission" date="2019-11" db="EMBL/GenBank/DDBJ databases">
        <authorList>
            <person name="Liu Y."/>
            <person name="Hou J."/>
            <person name="Li T.-Q."/>
            <person name="Guan C.-H."/>
            <person name="Wu X."/>
            <person name="Wu H.-Z."/>
            <person name="Ling F."/>
            <person name="Zhang R."/>
            <person name="Shi X.-G."/>
            <person name="Ren J.-P."/>
            <person name="Chen E.-F."/>
            <person name="Sun J.-M."/>
        </authorList>
    </citation>
    <scope>NUCLEOTIDE SEQUENCE</scope>
    <source>
        <strain evidence="2">Adult_tree_wgs_1</strain>
        <tissue evidence="2">Leaves</tissue>
    </source>
</reference>
<gene>
    <name evidence="2" type="ORF">RHSIM_Rhsim09G0092400</name>
</gene>